<evidence type="ECO:0000256" key="2">
    <source>
        <dbReference type="ARBA" id="ARBA00022598"/>
    </source>
</evidence>
<dbReference type="Proteomes" id="UP000028837">
    <property type="component" value="Unassembled WGS sequence"/>
</dbReference>
<evidence type="ECO:0000256" key="6">
    <source>
        <dbReference type="ARBA" id="ARBA00023146"/>
    </source>
</evidence>
<dbReference type="InterPro" id="IPR045864">
    <property type="entry name" value="aa-tRNA-synth_II/BPL/LPL"/>
</dbReference>
<evidence type="ECO:0000256" key="1">
    <source>
        <dbReference type="ARBA" id="ARBA00008226"/>
    </source>
</evidence>
<dbReference type="GO" id="GO:0005524">
    <property type="term" value="F:ATP binding"/>
    <property type="evidence" value="ECO:0007669"/>
    <property type="project" value="UniProtKB-KW"/>
</dbReference>
<dbReference type="SUPFAM" id="SSF55681">
    <property type="entry name" value="Class II aaRS and biotin synthetases"/>
    <property type="match status" value="1"/>
</dbReference>
<comment type="caution">
    <text evidence="9">The sequence shown here is derived from an EMBL/GenBank/DDBJ whole genome shotgun (WGS) entry which is preliminary data.</text>
</comment>
<keyword evidence="6" id="KW-0030">Aminoacyl-tRNA synthetase</keyword>
<feature type="domain" description="FDX-ACB" evidence="8">
    <location>
        <begin position="712"/>
        <end position="859"/>
    </location>
</feature>
<evidence type="ECO:0000256" key="3">
    <source>
        <dbReference type="ARBA" id="ARBA00022741"/>
    </source>
</evidence>
<dbReference type="SUPFAM" id="SSF54991">
    <property type="entry name" value="Anticodon-binding domain of PheRS"/>
    <property type="match status" value="1"/>
</dbReference>
<dbReference type="VEuPathDB" id="ToxoDB:TGDOM2_210750"/>
<protein>
    <submittedName>
        <fullName evidence="9">Ferredoxin-fold anticodon binding domain-containing protein</fullName>
        <ecNumber evidence="9">6.1.1.20</ecNumber>
    </submittedName>
</protein>
<dbReference type="Pfam" id="PF03147">
    <property type="entry name" value="FDX-ACB"/>
    <property type="match status" value="1"/>
</dbReference>
<comment type="similarity">
    <text evidence="1">Belongs to the class-II aminoacyl-tRNA synthetase family.</text>
</comment>
<dbReference type="GO" id="GO:0006432">
    <property type="term" value="P:phenylalanyl-tRNA aminoacylation"/>
    <property type="evidence" value="ECO:0007669"/>
    <property type="project" value="TreeGrafter"/>
</dbReference>
<dbReference type="PANTHER" id="PTHR11538">
    <property type="entry name" value="PHENYLALANYL-TRNA SYNTHETASE"/>
    <property type="match status" value="1"/>
</dbReference>
<dbReference type="PANTHER" id="PTHR11538:SF41">
    <property type="entry name" value="PHENYLALANINE--TRNA LIGASE, MITOCHONDRIAL"/>
    <property type="match status" value="1"/>
</dbReference>
<dbReference type="AlphaFoldDB" id="A0A086JF22"/>
<dbReference type="EMBL" id="AHZU02001595">
    <property type="protein sequence ID" value="KFG30740.1"/>
    <property type="molecule type" value="Genomic_DNA"/>
</dbReference>
<dbReference type="InterPro" id="IPR005121">
    <property type="entry name" value="Fdx_antiC-bd"/>
</dbReference>
<reference evidence="9 10" key="1">
    <citation type="submission" date="2014-02" db="EMBL/GenBank/DDBJ databases">
        <authorList>
            <person name="Sibley D."/>
            <person name="Venepally P."/>
            <person name="Karamycheva S."/>
            <person name="Hadjithomas M."/>
            <person name="Khan A."/>
            <person name="Brunk B."/>
            <person name="Roos D."/>
            <person name="Caler E."/>
            <person name="Lorenzi H."/>
        </authorList>
    </citation>
    <scope>NUCLEOTIDE SEQUENCE [LARGE SCALE GENOMIC DNA]</scope>
    <source>
        <strain evidence="9 10">GAB2-2007-GAL-DOM2</strain>
    </source>
</reference>
<feature type="compositionally biased region" description="Basic and acidic residues" evidence="7">
    <location>
        <begin position="629"/>
        <end position="644"/>
    </location>
</feature>
<organism evidence="9 10">
    <name type="scientific">Toxoplasma gondii GAB2-2007-GAL-DOM2</name>
    <dbReference type="NCBI Taxonomy" id="1130820"/>
    <lineage>
        <taxon>Eukaryota</taxon>
        <taxon>Sar</taxon>
        <taxon>Alveolata</taxon>
        <taxon>Apicomplexa</taxon>
        <taxon>Conoidasida</taxon>
        <taxon>Coccidia</taxon>
        <taxon>Eucoccidiorida</taxon>
        <taxon>Eimeriorina</taxon>
        <taxon>Sarcocystidae</taxon>
        <taxon>Toxoplasma</taxon>
    </lineage>
</organism>
<keyword evidence="2 9" id="KW-0436">Ligase</keyword>
<evidence type="ECO:0000259" key="8">
    <source>
        <dbReference type="PROSITE" id="PS51447"/>
    </source>
</evidence>
<keyword evidence="3" id="KW-0547">Nucleotide-binding</keyword>
<dbReference type="InterPro" id="IPR002319">
    <property type="entry name" value="Phenylalanyl-tRNA_Synthase"/>
</dbReference>
<dbReference type="Gene3D" id="3.30.70.380">
    <property type="entry name" value="Ferrodoxin-fold anticodon-binding domain"/>
    <property type="match status" value="1"/>
</dbReference>
<evidence type="ECO:0000313" key="10">
    <source>
        <dbReference type="Proteomes" id="UP000028837"/>
    </source>
</evidence>
<keyword evidence="5" id="KW-0648">Protein biosynthesis</keyword>
<keyword evidence="4" id="KW-0067">ATP-binding</keyword>
<dbReference type="GO" id="GO:0005739">
    <property type="term" value="C:mitochondrion"/>
    <property type="evidence" value="ECO:0007669"/>
    <property type="project" value="TreeGrafter"/>
</dbReference>
<dbReference type="SMART" id="SM00896">
    <property type="entry name" value="FDX-ACB"/>
    <property type="match status" value="1"/>
</dbReference>
<gene>
    <name evidence="9" type="ORF">TGDOM2_210750</name>
</gene>
<dbReference type="GO" id="GO:0004826">
    <property type="term" value="F:phenylalanine-tRNA ligase activity"/>
    <property type="evidence" value="ECO:0007669"/>
    <property type="project" value="UniProtKB-EC"/>
</dbReference>
<dbReference type="EC" id="6.1.1.20" evidence="9"/>
<dbReference type="InterPro" id="IPR036690">
    <property type="entry name" value="Fdx_antiC-bd_sf"/>
</dbReference>
<name>A0A086JF22_TOXGO</name>
<evidence type="ECO:0000256" key="5">
    <source>
        <dbReference type="ARBA" id="ARBA00022917"/>
    </source>
</evidence>
<sequence length="859" mass="96015">MWPCWPSLFGEAGWPTSFRVPPVPFTSSASFRPARTHPRAAEVSPRAFVLLASLCAYAVDHRRASYEKFVSQPFAFLPMHLSSRPLPSPMRVSTRTSLLKCLHQSGVGSWYGSALASPASRNIASQMVSLREGQLSTTPDRCHTEPLHSRKLAYRQIVNFFPQKKNAVRAERTPACRFLSCQTQQKSGSCCSIQAPEAATQSYANEQAGGAKYSRPPHIPASVWEKLNRHLHRQADNPIGILKKQIDSFFLQENDALLKNENIWNEARSSLLFPSFLWHHARTSFEQPSESLDPILQESPIDHLGCSCGKTPESGASSLMSDSSQSSAFSSAPLSSSGAPVHASLKEATCDTGDCSGSPLFAPFQLFDDFSPFVTCRQNFDSLLVPLDHVSRLPSDTYYLDNSPHALAGKGTNSSTPADQEYNPNRVLLRTHSTAHQRDLIDAGVEAAVWTAEVIRRDEIDRLHYPVFHQTDGFRLFSGKQMRQLRREHALLLKAVTHFAGDSDAVRADTGDGKHTGRDEVAGRDQLAAWIRKSPCLTPSNPFLDNPVMIHLQLTLERLLRHLLGPEVRMKWDYNTSFPFTAPSVELYVARDLTHSKSAGEGSGETDGGDSENWMEVLGAGEIRSELLEDKHKQSSRASADKKAHPVVASMGNSPLTDNSEHRYRGWAFGLGMERLCMHLFGVEDIRLFWSKDPRFSEQFADGRVRRFVPFSSMPPVYKDISFWVNEATDGTLKECRIVSVAAGTESEQRRGGFSPSVKACRHTDAELLTSDATSKQEAHPKEIFNEMSFFEMCREAGGDLVESVKLVDSFIHPKTKRKSFCYRLTYRAIDRTLTHEEVNALQEEVYRRTGQMFDVDLR</sequence>
<evidence type="ECO:0000256" key="4">
    <source>
        <dbReference type="ARBA" id="ARBA00022840"/>
    </source>
</evidence>
<dbReference type="Gene3D" id="3.30.930.10">
    <property type="entry name" value="Bira Bifunctional Protein, Domain 2"/>
    <property type="match status" value="1"/>
</dbReference>
<evidence type="ECO:0000256" key="7">
    <source>
        <dbReference type="SAM" id="MobiDB-lite"/>
    </source>
</evidence>
<feature type="region of interest" description="Disordered" evidence="7">
    <location>
        <begin position="629"/>
        <end position="654"/>
    </location>
</feature>
<proteinExistence type="inferred from homology"/>
<evidence type="ECO:0000313" key="9">
    <source>
        <dbReference type="EMBL" id="KFG30740.1"/>
    </source>
</evidence>
<dbReference type="PROSITE" id="PS51447">
    <property type="entry name" value="FDX_ACB"/>
    <property type="match status" value="1"/>
</dbReference>
<accession>A0A086JF22</accession>
<dbReference type="OrthoDB" id="4457at2759"/>
<dbReference type="GO" id="GO:0000049">
    <property type="term" value="F:tRNA binding"/>
    <property type="evidence" value="ECO:0007669"/>
    <property type="project" value="InterPro"/>
</dbReference>
<dbReference type="Pfam" id="PF01409">
    <property type="entry name" value="tRNA-synt_2d"/>
    <property type="match status" value="2"/>
</dbReference>